<gene>
    <name evidence="3" type="ORF">CH339_21720</name>
</gene>
<protein>
    <submittedName>
        <fullName evidence="3">Uncharacterized protein</fullName>
    </submittedName>
</protein>
<feature type="region of interest" description="Disordered" evidence="1">
    <location>
        <begin position="330"/>
        <end position="352"/>
    </location>
</feature>
<sequence>MFWRSALRRQERDNPAARRAVAAPGGTVVLRLLAALFLIVATQSVALAQVFGEDARVDIIRADTYGRVIVSFPDRQLLPKLKTRITNGVFVVLFADPANVDVNRVPVDLSDYVTVARTDPDGKGLRFALNQGVKVNTIEAGEKLFIDFLPRNWQGMPPNLPPEVIAELARRADKAARQLKAAEELRKDQAKGAEISVEVGENPTFTRFVFRWNVPFTNSFEHEGDTVTLTFDHGAEPDLSEIRAVPPAELKDIRATIEDGKLQISMMLAPKVDVRAFRDEDAYVIDLTPLAAVVEDPDVARLKDAASSDLVQERQRDLPITSVTGRDVDDGKVVVNDDQPSRGNPEATGGQDLGKAAFVRAEANRIGDTIRLSFPFDRPVGAAVFSRNKSLWMVFDTAVPVDSRPIRAVLDKMAESIDIRRAGSMTAIRIDLVDQKLTTIGADGSTWIVTIGEMLLEPSKPLTITRAIQTNGHSVLKVDLENYAKIHQIDDPVVGDRIHVVTAFGPPRGLLKPQRFAELETLPSAQGIAAVGYSDDFSVFGETPNRIVMGRTSKGLSLSKAARVREFDLGLAAPEAGGRRVGFIDLTDQATSTPEFHDHLEQLRAELIEADPKERSQLRRRLARFYINQAMPFEALALLRAMEAEDLELQTDSAHHIMQAAALTLAGRTDEALEILDRKEFQTNPDAALWRTIAAGQKRDWAAARAAAPIARAAIGDYPINLQTRYNLAVAESAVEYKDYGGAEAALAEIASGPVGRDLMAEYDLLRGRIADAEGRSEEALARFDRATELKSGQPSIEAEYMALRLRHRDGLMPPEKILERLDQLATLWRGDETELKVLRFLSQLRVAEGDYRKAFEAMKSAVHAAPNADTARLIHEEMTSVFASLFLEDKADEMKPIDALSLYYDFREMTPIGRQGDEMVRRLAARLVDIDLLDQAASLLQHQVDHRLKGAARAQIAADLASVYLKADKPERALAVLSKTRQTHLPVRLDRQRKLVEARAMSETGRVDRAVDLIRNMDGADVGRLRADIYWNAERWQDAGEALERLHGTRWSDPLPLTDEERVDILKAAIAYSRADDQIGLDRLNSKYVKKMSDSSHAQAFAIVTKPIDARGVDFLDVARRVAATDSADAFLKEYREQYMEEAIVGEDGLPPPETPAPDADAAPAAAAATEAG</sequence>
<keyword evidence="2" id="KW-0812">Transmembrane</keyword>
<comment type="caution">
    <text evidence="3">The sequence shown here is derived from an EMBL/GenBank/DDBJ whole genome shotgun (WGS) entry which is preliminary data.</text>
</comment>
<reference evidence="3 4" key="1">
    <citation type="submission" date="2017-07" db="EMBL/GenBank/DDBJ databases">
        <title>Draft Genome Sequences of Select Purple Nonsulfur Bacteria.</title>
        <authorList>
            <person name="Lasarre B."/>
            <person name="Mckinlay J.B."/>
        </authorList>
    </citation>
    <scope>NUCLEOTIDE SEQUENCE [LARGE SCALE GENOMIC DNA]</scope>
    <source>
        <strain evidence="3 4">DSM 11290</strain>
    </source>
</reference>
<evidence type="ECO:0000256" key="2">
    <source>
        <dbReference type="SAM" id="Phobius"/>
    </source>
</evidence>
<keyword evidence="4" id="KW-1185">Reference proteome</keyword>
<feature type="compositionally biased region" description="Low complexity" evidence="1">
    <location>
        <begin position="1158"/>
        <end position="1174"/>
    </location>
</feature>
<dbReference type="AlphaFoldDB" id="A0A327JE94"/>
<organism evidence="3 4">
    <name type="scientific">Rhodobium orientis</name>
    <dbReference type="NCBI Taxonomy" id="34017"/>
    <lineage>
        <taxon>Bacteria</taxon>
        <taxon>Pseudomonadati</taxon>
        <taxon>Pseudomonadota</taxon>
        <taxon>Alphaproteobacteria</taxon>
        <taxon>Hyphomicrobiales</taxon>
        <taxon>Rhodobiaceae</taxon>
        <taxon>Rhodobium</taxon>
    </lineage>
</organism>
<dbReference type="SUPFAM" id="SSF48452">
    <property type="entry name" value="TPR-like"/>
    <property type="match status" value="1"/>
</dbReference>
<feature type="region of interest" description="Disordered" evidence="1">
    <location>
        <begin position="1147"/>
        <end position="1174"/>
    </location>
</feature>
<dbReference type="RefSeq" id="WP_111436530.1">
    <property type="nucleotide sequence ID" value="NZ_JACIGG010000002.1"/>
</dbReference>
<evidence type="ECO:0000256" key="1">
    <source>
        <dbReference type="SAM" id="MobiDB-lite"/>
    </source>
</evidence>
<dbReference type="EMBL" id="NPEV01000072">
    <property type="protein sequence ID" value="RAI24649.1"/>
    <property type="molecule type" value="Genomic_DNA"/>
</dbReference>
<dbReference type="Proteomes" id="UP000249299">
    <property type="component" value="Unassembled WGS sequence"/>
</dbReference>
<name>A0A327JE94_9HYPH</name>
<keyword evidence="2" id="KW-1133">Transmembrane helix</keyword>
<keyword evidence="2" id="KW-0472">Membrane</keyword>
<evidence type="ECO:0000313" key="3">
    <source>
        <dbReference type="EMBL" id="RAI24649.1"/>
    </source>
</evidence>
<dbReference type="Gene3D" id="1.25.40.10">
    <property type="entry name" value="Tetratricopeptide repeat domain"/>
    <property type="match status" value="1"/>
</dbReference>
<dbReference type="OrthoDB" id="7431909at2"/>
<proteinExistence type="predicted"/>
<feature type="transmembrane region" description="Helical" evidence="2">
    <location>
        <begin position="21"/>
        <end position="41"/>
    </location>
</feature>
<accession>A0A327JE94</accession>
<dbReference type="InterPro" id="IPR011990">
    <property type="entry name" value="TPR-like_helical_dom_sf"/>
</dbReference>
<evidence type="ECO:0000313" key="4">
    <source>
        <dbReference type="Proteomes" id="UP000249299"/>
    </source>
</evidence>